<keyword evidence="4" id="KW-0479">Metal-binding</keyword>
<organism evidence="10">
    <name type="scientific">hydrothermal vent metagenome</name>
    <dbReference type="NCBI Taxonomy" id="652676"/>
    <lineage>
        <taxon>unclassified sequences</taxon>
        <taxon>metagenomes</taxon>
        <taxon>ecological metagenomes</taxon>
    </lineage>
</organism>
<dbReference type="GO" id="GO:0016020">
    <property type="term" value="C:membrane"/>
    <property type="evidence" value="ECO:0007669"/>
    <property type="project" value="UniProtKB-SubCell"/>
</dbReference>
<feature type="domain" description="Cytochrome c" evidence="9">
    <location>
        <begin position="36"/>
        <end position="208"/>
    </location>
</feature>
<dbReference type="AlphaFoldDB" id="A0A3B1AH80"/>
<evidence type="ECO:0000313" key="10">
    <source>
        <dbReference type="EMBL" id="VAW99243.1"/>
    </source>
</evidence>
<evidence type="ECO:0000256" key="8">
    <source>
        <dbReference type="SAM" id="Phobius"/>
    </source>
</evidence>
<accession>A0A3B1AH80</accession>
<keyword evidence="7 8" id="KW-0472">Membrane</keyword>
<dbReference type="InterPro" id="IPR009056">
    <property type="entry name" value="Cyt_c-like_dom"/>
</dbReference>
<feature type="transmembrane region" description="Helical" evidence="8">
    <location>
        <begin position="218"/>
        <end position="236"/>
    </location>
</feature>
<keyword evidence="6" id="KW-0408">Iron</keyword>
<keyword evidence="3 8" id="KW-0812">Transmembrane</keyword>
<evidence type="ECO:0000256" key="5">
    <source>
        <dbReference type="ARBA" id="ARBA00022989"/>
    </source>
</evidence>
<dbReference type="GO" id="GO:0046872">
    <property type="term" value="F:metal ion binding"/>
    <property type="evidence" value="ECO:0007669"/>
    <property type="project" value="UniProtKB-KW"/>
</dbReference>
<evidence type="ECO:0000259" key="9">
    <source>
        <dbReference type="PROSITE" id="PS51007"/>
    </source>
</evidence>
<reference evidence="10" key="1">
    <citation type="submission" date="2018-06" db="EMBL/GenBank/DDBJ databases">
        <authorList>
            <person name="Zhirakovskaya E."/>
        </authorList>
    </citation>
    <scope>NUCLEOTIDE SEQUENCE</scope>
</reference>
<protein>
    <submittedName>
        <fullName evidence="10">Ubiquinol-cytochrome C reductase, cytochrome C1 subunit</fullName>
    </submittedName>
</protein>
<dbReference type="GO" id="GO:0020037">
    <property type="term" value="F:heme binding"/>
    <property type="evidence" value="ECO:0007669"/>
    <property type="project" value="InterPro"/>
</dbReference>
<dbReference type="EMBL" id="UOFS01000039">
    <property type="protein sequence ID" value="VAW99243.1"/>
    <property type="molecule type" value="Genomic_DNA"/>
</dbReference>
<evidence type="ECO:0000256" key="4">
    <source>
        <dbReference type="ARBA" id="ARBA00022723"/>
    </source>
</evidence>
<comment type="subcellular location">
    <subcellularLocation>
        <location evidence="1">Membrane</location>
    </subcellularLocation>
</comment>
<evidence type="ECO:0000256" key="6">
    <source>
        <dbReference type="ARBA" id="ARBA00023004"/>
    </source>
</evidence>
<dbReference type="InterPro" id="IPR002326">
    <property type="entry name" value="Cyt_c1"/>
</dbReference>
<dbReference type="PANTHER" id="PTHR10266:SF3">
    <property type="entry name" value="CYTOCHROME C1, HEME PROTEIN, MITOCHONDRIAL"/>
    <property type="match status" value="1"/>
</dbReference>
<keyword evidence="5 8" id="KW-1133">Transmembrane helix</keyword>
<dbReference type="PROSITE" id="PS51007">
    <property type="entry name" value="CYTC"/>
    <property type="match status" value="1"/>
</dbReference>
<evidence type="ECO:0000256" key="7">
    <source>
        <dbReference type="ARBA" id="ARBA00023136"/>
    </source>
</evidence>
<dbReference type="PANTHER" id="PTHR10266">
    <property type="entry name" value="CYTOCHROME C1"/>
    <property type="match status" value="1"/>
</dbReference>
<dbReference type="SUPFAM" id="SSF46626">
    <property type="entry name" value="Cytochrome c"/>
    <property type="match status" value="1"/>
</dbReference>
<dbReference type="Pfam" id="PF02167">
    <property type="entry name" value="Cytochrom_C1"/>
    <property type="match status" value="1"/>
</dbReference>
<proteinExistence type="predicted"/>
<sequence>MKKLLIISIFTLFPLLANASGGGHLDKVDIDLSNKESLQSGAKIFVNYCLSCHSASYMRYNRMAVDLNMSTELVEKNLMFASDKIGSTMDVAMDKTDAKSWFGTTPPDLSVIARSRSPEWLYTYFRTFYLDESRPFGVNNALFKDVGMPHVLWELEGTKQAIFEEKEDHDGSKVKEIVGYKEVTKGSRTKVEYDNDVKDLVAFLDYMGEPAKTERKALGVWVLIYLFILFLVSYAMKKEFWKDVH</sequence>
<keyword evidence="2" id="KW-0349">Heme</keyword>
<dbReference type="InterPro" id="IPR036909">
    <property type="entry name" value="Cyt_c-like_dom_sf"/>
</dbReference>
<gene>
    <name evidence="10" type="ORF">MNBD_GAMMA22-1471</name>
</gene>
<dbReference type="Gene3D" id="1.10.760.10">
    <property type="entry name" value="Cytochrome c-like domain"/>
    <property type="match status" value="1"/>
</dbReference>
<dbReference type="GO" id="GO:0009055">
    <property type="term" value="F:electron transfer activity"/>
    <property type="evidence" value="ECO:0007669"/>
    <property type="project" value="InterPro"/>
</dbReference>
<evidence type="ECO:0000256" key="3">
    <source>
        <dbReference type="ARBA" id="ARBA00022692"/>
    </source>
</evidence>
<evidence type="ECO:0000256" key="1">
    <source>
        <dbReference type="ARBA" id="ARBA00004370"/>
    </source>
</evidence>
<name>A0A3B1AH80_9ZZZZ</name>
<evidence type="ECO:0000256" key="2">
    <source>
        <dbReference type="ARBA" id="ARBA00022617"/>
    </source>
</evidence>
<dbReference type="Gene3D" id="1.20.5.100">
    <property type="entry name" value="Cytochrome c1, transmembrane anchor, C-terminal"/>
    <property type="match status" value="1"/>
</dbReference>